<dbReference type="InterPro" id="IPR008927">
    <property type="entry name" value="6-PGluconate_DH-like_C_sf"/>
</dbReference>
<dbReference type="KEGG" id="psyt:DSAG12_00866"/>
<organism evidence="5 6">
    <name type="scientific">Promethearchaeum syntrophicum</name>
    <dbReference type="NCBI Taxonomy" id="2594042"/>
    <lineage>
        <taxon>Archaea</taxon>
        <taxon>Promethearchaeati</taxon>
        <taxon>Promethearchaeota</taxon>
        <taxon>Promethearchaeia</taxon>
        <taxon>Promethearchaeales</taxon>
        <taxon>Promethearchaeaceae</taxon>
        <taxon>Promethearchaeum</taxon>
    </lineage>
</organism>
<accession>A0A5B9D7P2</accession>
<dbReference type="RefSeq" id="WP_244626299.1">
    <property type="nucleotide sequence ID" value="NZ_CP042905.2"/>
</dbReference>
<dbReference type="EMBL" id="CP042905">
    <property type="protein sequence ID" value="QEE15043.1"/>
    <property type="molecule type" value="Genomic_DNA"/>
</dbReference>
<reference evidence="5 6" key="1">
    <citation type="journal article" date="2020" name="Nature">
        <title>Isolation of an archaeon at the prokaryote-eukaryote interface.</title>
        <authorList>
            <person name="Imachi H."/>
            <person name="Nobu M.K."/>
            <person name="Nakahara N."/>
            <person name="Morono Y."/>
            <person name="Ogawara M."/>
            <person name="Takaki Y."/>
            <person name="Takano Y."/>
            <person name="Uematsu K."/>
            <person name="Ikuta T."/>
            <person name="Ito M."/>
            <person name="Matsui Y."/>
            <person name="Miyazaki M."/>
            <person name="Murata K."/>
            <person name="Saito Y."/>
            <person name="Sakai S."/>
            <person name="Song C."/>
            <person name="Tasumi E."/>
            <person name="Yamanaka Y."/>
            <person name="Yamaguchi T."/>
            <person name="Kamagata Y."/>
            <person name="Tamaki H."/>
            <person name="Takai K."/>
        </authorList>
    </citation>
    <scope>NUCLEOTIDE SEQUENCE [LARGE SCALE GENOMIC DNA]</scope>
    <source>
        <strain evidence="5 6">MK-D1</strain>
    </source>
</reference>
<dbReference type="GO" id="GO:0050661">
    <property type="term" value="F:NADP binding"/>
    <property type="evidence" value="ECO:0007669"/>
    <property type="project" value="InterPro"/>
</dbReference>
<protein>
    <submittedName>
        <fullName evidence="5">NAD(P)-dependent oxidoreductase</fullName>
        <ecNumber evidence="5">1.1.-.-</ecNumber>
    </submittedName>
</protein>
<evidence type="ECO:0000313" key="6">
    <source>
        <dbReference type="Proteomes" id="UP000321408"/>
    </source>
</evidence>
<dbReference type="InterPro" id="IPR015815">
    <property type="entry name" value="HIBADH-related"/>
</dbReference>
<dbReference type="Gene3D" id="1.10.1040.10">
    <property type="entry name" value="N-(1-d-carboxylethyl)-l-norvaline Dehydrogenase, domain 2"/>
    <property type="match status" value="1"/>
</dbReference>
<evidence type="ECO:0000313" key="5">
    <source>
        <dbReference type="EMBL" id="QEE15043.1"/>
    </source>
</evidence>
<dbReference type="EC" id="1.1.-.-" evidence="5"/>
<name>A0A5B9D7P2_9ARCH</name>
<feature type="domain" description="3-hydroxyisobutyrate dehydrogenase-like NAD-binding" evidence="4">
    <location>
        <begin position="164"/>
        <end position="283"/>
    </location>
</feature>
<dbReference type="GeneID" id="41328864"/>
<dbReference type="Pfam" id="PF03446">
    <property type="entry name" value="NAD_binding_2"/>
    <property type="match status" value="1"/>
</dbReference>
<feature type="domain" description="6-phosphogluconate dehydrogenase NADP-binding" evidence="3">
    <location>
        <begin position="2"/>
        <end position="161"/>
    </location>
</feature>
<gene>
    <name evidence="5" type="ORF">DSAG12_00866</name>
</gene>
<dbReference type="SUPFAM" id="SSF48179">
    <property type="entry name" value="6-phosphogluconate dehydrogenase C-terminal domain-like"/>
    <property type="match status" value="1"/>
</dbReference>
<evidence type="ECO:0000259" key="4">
    <source>
        <dbReference type="Pfam" id="PF14833"/>
    </source>
</evidence>
<dbReference type="GO" id="GO:0051287">
    <property type="term" value="F:NAD binding"/>
    <property type="evidence" value="ECO:0007669"/>
    <property type="project" value="InterPro"/>
</dbReference>
<evidence type="ECO:0000256" key="1">
    <source>
        <dbReference type="ARBA" id="ARBA00023002"/>
    </source>
</evidence>
<dbReference type="InterPro" id="IPR029154">
    <property type="entry name" value="HIBADH-like_NADP-bd"/>
</dbReference>
<keyword evidence="2" id="KW-0520">NAD</keyword>
<keyword evidence="6" id="KW-1185">Reference proteome</keyword>
<dbReference type="SUPFAM" id="SSF51735">
    <property type="entry name" value="NAD(P)-binding Rossmann-fold domains"/>
    <property type="match status" value="1"/>
</dbReference>
<keyword evidence="1 5" id="KW-0560">Oxidoreductase</keyword>
<dbReference type="PANTHER" id="PTHR43060">
    <property type="entry name" value="3-HYDROXYISOBUTYRATE DEHYDROGENASE-LIKE 1, MITOCHONDRIAL-RELATED"/>
    <property type="match status" value="1"/>
</dbReference>
<dbReference type="InterPro" id="IPR013328">
    <property type="entry name" value="6PGD_dom2"/>
</dbReference>
<dbReference type="Gene3D" id="3.40.50.720">
    <property type="entry name" value="NAD(P)-binding Rossmann-like Domain"/>
    <property type="match status" value="1"/>
</dbReference>
<dbReference type="PANTHER" id="PTHR43060:SF15">
    <property type="entry name" value="3-HYDROXYISOBUTYRATE DEHYDROGENASE-LIKE 1, MITOCHONDRIAL-RELATED"/>
    <property type="match status" value="1"/>
</dbReference>
<reference evidence="5 6" key="2">
    <citation type="journal article" date="2024" name="Int. J. Syst. Evol. Microbiol.">
        <title>Promethearchaeum syntrophicum gen. nov., sp. nov., an anaerobic, obligately syntrophic archaeon, the first isolate of the lineage 'Asgard' archaea, and proposal of the new archaeal phylum Promethearchaeota phyl. nov. and kingdom Promethearchaeati regn. nov.</title>
        <authorList>
            <person name="Imachi H."/>
            <person name="Nobu M.K."/>
            <person name="Kato S."/>
            <person name="Takaki Y."/>
            <person name="Miyazaki M."/>
            <person name="Miyata M."/>
            <person name="Ogawara M."/>
            <person name="Saito Y."/>
            <person name="Sakai S."/>
            <person name="Tahara Y.O."/>
            <person name="Takano Y."/>
            <person name="Tasumi E."/>
            <person name="Uematsu K."/>
            <person name="Yoshimura T."/>
            <person name="Itoh T."/>
            <person name="Ohkuma M."/>
            <person name="Takai K."/>
        </authorList>
    </citation>
    <scope>NUCLEOTIDE SEQUENCE [LARGE SCALE GENOMIC DNA]</scope>
    <source>
        <strain evidence="5 6">MK-D1</strain>
    </source>
</reference>
<dbReference type="InterPro" id="IPR036291">
    <property type="entry name" value="NAD(P)-bd_dom_sf"/>
</dbReference>
<dbReference type="Proteomes" id="UP000321408">
    <property type="component" value="Chromosome"/>
</dbReference>
<sequence length="292" mass="31942">MKIGWIGTGTTGKPMVSHLIKAGNDVIVYNRTLSKCDDLTELGAKVCTTPKEVTEKADIIFTMLGFPSDVENVYFGENGILSGVNPGKILIDMTTSSPRLAKRIYDDAKEKGAFSLDAPIEGDDLAARKKTLHVMAGGDEEIFEDVYQLFMTVAENATYMGEAGSGQNTKMANQILIADTMIGVVESLLYAYKTGLDLKKVIGVIGKGTASSWSINNLGRRIIKKKFNPGFYIKHFVKDMGIILEESERMRLALPGLSLVRQFYIAAMNLGMENLGTQGIYKVFAKMNGIDL</sequence>
<dbReference type="GO" id="GO:0016491">
    <property type="term" value="F:oxidoreductase activity"/>
    <property type="evidence" value="ECO:0007669"/>
    <property type="project" value="UniProtKB-KW"/>
</dbReference>
<proteinExistence type="predicted"/>
<evidence type="ECO:0000259" key="3">
    <source>
        <dbReference type="Pfam" id="PF03446"/>
    </source>
</evidence>
<evidence type="ECO:0000256" key="2">
    <source>
        <dbReference type="ARBA" id="ARBA00023027"/>
    </source>
</evidence>
<dbReference type="Pfam" id="PF14833">
    <property type="entry name" value="NAD_binding_11"/>
    <property type="match status" value="1"/>
</dbReference>
<dbReference type="AlphaFoldDB" id="A0A5B9D7P2"/>
<dbReference type="PIRSF" id="PIRSF000103">
    <property type="entry name" value="HIBADH"/>
    <property type="match status" value="1"/>
</dbReference>
<dbReference type="InterPro" id="IPR006115">
    <property type="entry name" value="6PGDH_NADP-bd"/>
</dbReference>